<protein>
    <submittedName>
        <fullName evidence="7">Popeye domain-containing protein 3</fullName>
    </submittedName>
</protein>
<accession>A0A8X6QGB2</accession>
<dbReference type="PANTHER" id="PTHR12101:SF30">
    <property type="entry name" value="POPEYE DOMAIN-CONTAINING PROTEIN 3-LIKE PROTEIN"/>
    <property type="match status" value="1"/>
</dbReference>
<evidence type="ECO:0000256" key="4">
    <source>
        <dbReference type="ARBA" id="ARBA00023136"/>
    </source>
</evidence>
<sequence>MLEHDVLKQRTMSSDVTFANLTFSNVSLPNATLGIPCTPELQQPQHVLYQLANICFIISYLAPGGKRGLLFMHSLLIVGFFLFAIWAWNVVCSPNIFSWNFFFVLLNLGQVLHILYSMRKVKLPLELEDIYRILFQPLQVSRLSFQKLVSPECAQMVNLHPGEAYAMQGLTRTDRLGLLVKGKANVISGQHFLHQIQANEFLDSPEFESSRSGVEEKFKVSIIATMPCRAIVWQRQSLEYLLIKETHLSNVLALLLSTDITRKLYAMNDKMVTEKGSHLDIRLPSFTGSIASQEEAKKVTESVIGCREFVPLGAHGHAQPFQSE</sequence>
<gene>
    <name evidence="7" type="primary">POPDC3</name>
    <name evidence="7" type="ORF">NPIL_661431</name>
</gene>
<feature type="transmembrane region" description="Helical" evidence="5">
    <location>
        <begin position="96"/>
        <end position="116"/>
    </location>
</feature>
<comment type="subcellular location">
    <subcellularLocation>
        <location evidence="1">Membrane</location>
        <topology evidence="1">Multi-pass membrane protein</topology>
    </subcellularLocation>
</comment>
<keyword evidence="8" id="KW-1185">Reference proteome</keyword>
<reference evidence="7" key="1">
    <citation type="submission" date="2020-08" db="EMBL/GenBank/DDBJ databases">
        <title>Multicomponent nature underlies the extraordinary mechanical properties of spider dragline silk.</title>
        <authorList>
            <person name="Kono N."/>
            <person name="Nakamura H."/>
            <person name="Mori M."/>
            <person name="Yoshida Y."/>
            <person name="Ohtoshi R."/>
            <person name="Malay A.D."/>
            <person name="Moran D.A.P."/>
            <person name="Tomita M."/>
            <person name="Numata K."/>
            <person name="Arakawa K."/>
        </authorList>
    </citation>
    <scope>NUCLEOTIDE SEQUENCE</scope>
</reference>
<dbReference type="Pfam" id="PF04831">
    <property type="entry name" value="POPDC1-3"/>
    <property type="match status" value="1"/>
</dbReference>
<keyword evidence="4 5" id="KW-0472">Membrane</keyword>
<dbReference type="InterPro" id="IPR055272">
    <property type="entry name" value="POPDC1-3_dom"/>
</dbReference>
<dbReference type="AlphaFoldDB" id="A0A8X6QGB2"/>
<dbReference type="PANTHER" id="PTHR12101">
    <property type="entry name" value="POPEYE DOMAIN CONTAINING PROTEIN"/>
    <property type="match status" value="1"/>
</dbReference>
<dbReference type="InterPro" id="IPR006916">
    <property type="entry name" value="POPDC1-3"/>
</dbReference>
<evidence type="ECO:0000256" key="5">
    <source>
        <dbReference type="SAM" id="Phobius"/>
    </source>
</evidence>
<organism evidence="7 8">
    <name type="scientific">Nephila pilipes</name>
    <name type="common">Giant wood spider</name>
    <name type="synonym">Nephila maculata</name>
    <dbReference type="NCBI Taxonomy" id="299642"/>
    <lineage>
        <taxon>Eukaryota</taxon>
        <taxon>Metazoa</taxon>
        <taxon>Ecdysozoa</taxon>
        <taxon>Arthropoda</taxon>
        <taxon>Chelicerata</taxon>
        <taxon>Arachnida</taxon>
        <taxon>Araneae</taxon>
        <taxon>Araneomorphae</taxon>
        <taxon>Entelegynae</taxon>
        <taxon>Araneoidea</taxon>
        <taxon>Nephilidae</taxon>
        <taxon>Nephila</taxon>
    </lineage>
</organism>
<dbReference type="OrthoDB" id="425611at2759"/>
<feature type="transmembrane region" description="Helical" evidence="5">
    <location>
        <begin position="69"/>
        <end position="90"/>
    </location>
</feature>
<name>A0A8X6QGB2_NEPPI</name>
<keyword evidence="3 5" id="KW-1133">Transmembrane helix</keyword>
<evidence type="ECO:0000256" key="3">
    <source>
        <dbReference type="ARBA" id="ARBA00022989"/>
    </source>
</evidence>
<proteinExistence type="predicted"/>
<comment type="caution">
    <text evidence="7">The sequence shown here is derived from an EMBL/GenBank/DDBJ whole genome shotgun (WGS) entry which is preliminary data.</text>
</comment>
<keyword evidence="2 5" id="KW-0812">Transmembrane</keyword>
<feature type="domain" description="POPDC1-3" evidence="6">
    <location>
        <begin position="44"/>
        <end position="270"/>
    </location>
</feature>
<dbReference type="GO" id="GO:0051146">
    <property type="term" value="P:striated muscle cell differentiation"/>
    <property type="evidence" value="ECO:0007669"/>
    <property type="project" value="TreeGrafter"/>
</dbReference>
<evidence type="ECO:0000313" key="7">
    <source>
        <dbReference type="EMBL" id="GFU12629.1"/>
    </source>
</evidence>
<evidence type="ECO:0000313" key="8">
    <source>
        <dbReference type="Proteomes" id="UP000887013"/>
    </source>
</evidence>
<dbReference type="EMBL" id="BMAW01029566">
    <property type="protein sequence ID" value="GFU12629.1"/>
    <property type="molecule type" value="Genomic_DNA"/>
</dbReference>
<dbReference type="GO" id="GO:0042383">
    <property type="term" value="C:sarcolemma"/>
    <property type="evidence" value="ECO:0007669"/>
    <property type="project" value="TreeGrafter"/>
</dbReference>
<dbReference type="GO" id="GO:0007507">
    <property type="term" value="P:heart development"/>
    <property type="evidence" value="ECO:0007669"/>
    <property type="project" value="TreeGrafter"/>
</dbReference>
<dbReference type="Proteomes" id="UP000887013">
    <property type="component" value="Unassembled WGS sequence"/>
</dbReference>
<evidence type="ECO:0000256" key="2">
    <source>
        <dbReference type="ARBA" id="ARBA00022692"/>
    </source>
</evidence>
<evidence type="ECO:0000259" key="6">
    <source>
        <dbReference type="Pfam" id="PF04831"/>
    </source>
</evidence>
<evidence type="ECO:0000256" key="1">
    <source>
        <dbReference type="ARBA" id="ARBA00004141"/>
    </source>
</evidence>
<dbReference type="GO" id="GO:0042391">
    <property type="term" value="P:regulation of membrane potential"/>
    <property type="evidence" value="ECO:0007669"/>
    <property type="project" value="TreeGrafter"/>
</dbReference>
<dbReference type="GO" id="GO:0030552">
    <property type="term" value="F:cAMP binding"/>
    <property type="evidence" value="ECO:0007669"/>
    <property type="project" value="TreeGrafter"/>
</dbReference>